<proteinExistence type="predicted"/>
<sequence length="93" mass="10231">MREILDRFEALAARLERGEFEGAAEALADHDRAVRAAFASPGPIDEVLARSLLARQHQVHSLMLALRDQLGERLGSARRGHSAVSHYLTDSAE</sequence>
<organism evidence="1 2">
    <name type="scientific">Aquimonas voraii</name>
    <dbReference type="NCBI Taxonomy" id="265719"/>
    <lineage>
        <taxon>Bacteria</taxon>
        <taxon>Pseudomonadati</taxon>
        <taxon>Pseudomonadota</taxon>
        <taxon>Gammaproteobacteria</taxon>
        <taxon>Lysobacterales</taxon>
        <taxon>Lysobacteraceae</taxon>
        <taxon>Aquimonas</taxon>
    </lineage>
</organism>
<evidence type="ECO:0008006" key="3">
    <source>
        <dbReference type="Google" id="ProtNLM"/>
    </source>
</evidence>
<accession>A0A1G6YH89</accession>
<dbReference type="AlphaFoldDB" id="A0A1G6YH89"/>
<keyword evidence="2" id="KW-1185">Reference proteome</keyword>
<gene>
    <name evidence="1" type="ORF">SAMN04488509_1105</name>
</gene>
<dbReference type="STRING" id="265719.SAMN04488509_1105"/>
<evidence type="ECO:0000313" key="1">
    <source>
        <dbReference type="EMBL" id="SDD89720.1"/>
    </source>
</evidence>
<dbReference type="EMBL" id="FNAG01000010">
    <property type="protein sequence ID" value="SDD89720.1"/>
    <property type="molecule type" value="Genomic_DNA"/>
</dbReference>
<protein>
    <recommendedName>
        <fullName evidence="3">Flagellar protein FliT</fullName>
    </recommendedName>
</protein>
<name>A0A1G6YH89_9GAMM</name>
<dbReference type="Proteomes" id="UP000199603">
    <property type="component" value="Unassembled WGS sequence"/>
</dbReference>
<evidence type="ECO:0000313" key="2">
    <source>
        <dbReference type="Proteomes" id="UP000199603"/>
    </source>
</evidence>
<reference evidence="1 2" key="1">
    <citation type="submission" date="2016-10" db="EMBL/GenBank/DDBJ databases">
        <authorList>
            <person name="de Groot N.N."/>
        </authorList>
    </citation>
    <scope>NUCLEOTIDE SEQUENCE [LARGE SCALE GENOMIC DNA]</scope>
    <source>
        <strain evidence="1 2">DSM 16957</strain>
    </source>
</reference>
<dbReference type="RefSeq" id="WP_091243940.1">
    <property type="nucleotide sequence ID" value="NZ_FNAG01000010.1"/>
</dbReference>